<protein>
    <submittedName>
        <fullName evidence="2">Uncharacterized protein</fullName>
    </submittedName>
</protein>
<accession>A0A0A9ACM9</accession>
<dbReference type="AlphaFoldDB" id="A0A0A9ACM9"/>
<evidence type="ECO:0000313" key="2">
    <source>
        <dbReference type="EMBL" id="JAD46715.1"/>
    </source>
</evidence>
<feature type="compositionally biased region" description="Basic and acidic residues" evidence="1">
    <location>
        <begin position="1"/>
        <end position="17"/>
    </location>
</feature>
<organism evidence="2">
    <name type="scientific">Arundo donax</name>
    <name type="common">Giant reed</name>
    <name type="synonym">Donax arundinaceus</name>
    <dbReference type="NCBI Taxonomy" id="35708"/>
    <lineage>
        <taxon>Eukaryota</taxon>
        <taxon>Viridiplantae</taxon>
        <taxon>Streptophyta</taxon>
        <taxon>Embryophyta</taxon>
        <taxon>Tracheophyta</taxon>
        <taxon>Spermatophyta</taxon>
        <taxon>Magnoliopsida</taxon>
        <taxon>Liliopsida</taxon>
        <taxon>Poales</taxon>
        <taxon>Poaceae</taxon>
        <taxon>PACMAD clade</taxon>
        <taxon>Arundinoideae</taxon>
        <taxon>Arundineae</taxon>
        <taxon>Arundo</taxon>
    </lineage>
</organism>
<reference evidence="2" key="1">
    <citation type="submission" date="2014-09" db="EMBL/GenBank/DDBJ databases">
        <authorList>
            <person name="Magalhaes I.L.F."/>
            <person name="Oliveira U."/>
            <person name="Santos F.R."/>
            <person name="Vidigal T.H.D.A."/>
            <person name="Brescovit A.D."/>
            <person name="Santos A.J."/>
        </authorList>
    </citation>
    <scope>NUCLEOTIDE SEQUENCE</scope>
    <source>
        <tissue evidence="2">Shoot tissue taken approximately 20 cm above the soil surface</tissue>
    </source>
</reference>
<name>A0A0A9ACM9_ARUDO</name>
<proteinExistence type="predicted"/>
<evidence type="ECO:0000256" key="1">
    <source>
        <dbReference type="SAM" id="MobiDB-lite"/>
    </source>
</evidence>
<feature type="region of interest" description="Disordered" evidence="1">
    <location>
        <begin position="1"/>
        <end position="22"/>
    </location>
</feature>
<sequence>MRGEARLGGGKESEGRGTGKTWWSGRSVMEWALGSRR</sequence>
<reference evidence="2" key="2">
    <citation type="journal article" date="2015" name="Data Brief">
        <title>Shoot transcriptome of the giant reed, Arundo donax.</title>
        <authorList>
            <person name="Barrero R.A."/>
            <person name="Guerrero F.D."/>
            <person name="Moolhuijzen P."/>
            <person name="Goolsby J.A."/>
            <person name="Tidwell J."/>
            <person name="Bellgard S.E."/>
            <person name="Bellgard M.I."/>
        </authorList>
    </citation>
    <scope>NUCLEOTIDE SEQUENCE</scope>
    <source>
        <tissue evidence="2">Shoot tissue taken approximately 20 cm above the soil surface</tissue>
    </source>
</reference>
<dbReference type="EMBL" id="GBRH01251180">
    <property type="protein sequence ID" value="JAD46715.1"/>
    <property type="molecule type" value="Transcribed_RNA"/>
</dbReference>